<sequence length="369" mass="42586">MLIGIDASRAVKKEKTGTEYYSQEIIRRIINLSTEDKFILYAPYLPGDNNSLNNLPKNAKWKIMPFPRLWSQIRLSWELMFSKEKPYVMFEPAHTIPFFARGRMVVTIHDLGFMSRPDLYPFWERLYLKLSMYYSAKRANKIIAISEYTKNDLIKFFRIKPENIEVIDLGINTKKFNLEKPETKLPENIRYPYIFYIGRLEIKKNIINLLKSFEIALKSNPNLSLVLSGKWGYGKEKIENIIQSFPPSIKEKIIITGYINDEKYLTILKNSAVLCLVSSYEGFGMPILEAMASGVPVICSNTSALPEIAGNSALLVDPNKPEEIAQAFIKVTLNPEFKHNLISKGIENCQRFDWQVSAQKTLETIRNVY</sequence>
<dbReference type="Proteomes" id="UP000034316">
    <property type="component" value="Unassembled WGS sequence"/>
</dbReference>
<dbReference type="Pfam" id="PF00534">
    <property type="entry name" value="Glycos_transf_1"/>
    <property type="match status" value="1"/>
</dbReference>
<reference evidence="4 5" key="1">
    <citation type="journal article" date="2015" name="Nature">
        <title>rRNA introns, odd ribosomes, and small enigmatic genomes across a large radiation of phyla.</title>
        <authorList>
            <person name="Brown C.T."/>
            <person name="Hug L.A."/>
            <person name="Thomas B.C."/>
            <person name="Sharon I."/>
            <person name="Castelle C.J."/>
            <person name="Singh A."/>
            <person name="Wilkins M.J."/>
            <person name="Williams K.H."/>
            <person name="Banfield J.F."/>
        </authorList>
    </citation>
    <scope>NUCLEOTIDE SEQUENCE [LARGE SCALE GENOMIC DNA]</scope>
</reference>
<dbReference type="SUPFAM" id="SSF53756">
    <property type="entry name" value="UDP-Glycosyltransferase/glycogen phosphorylase"/>
    <property type="match status" value="1"/>
</dbReference>
<feature type="domain" description="Glycosyl transferase family 1" evidence="2">
    <location>
        <begin position="185"/>
        <end position="346"/>
    </location>
</feature>
<organism evidence="4 5">
    <name type="scientific">Berkelbacteria bacterium GW2011_GWA2_35_9</name>
    <dbReference type="NCBI Taxonomy" id="1618333"/>
    <lineage>
        <taxon>Bacteria</taxon>
        <taxon>Candidatus Berkelbacteria</taxon>
    </lineage>
</organism>
<evidence type="ECO:0000259" key="3">
    <source>
        <dbReference type="Pfam" id="PF13439"/>
    </source>
</evidence>
<dbReference type="EMBL" id="LBRB01000002">
    <property type="protein sequence ID" value="KKP89127.1"/>
    <property type="molecule type" value="Genomic_DNA"/>
</dbReference>
<dbReference type="PANTHER" id="PTHR46401">
    <property type="entry name" value="GLYCOSYLTRANSFERASE WBBK-RELATED"/>
    <property type="match status" value="1"/>
</dbReference>
<gene>
    <name evidence="4" type="ORF">UR93_C0002G0029</name>
</gene>
<dbReference type="InterPro" id="IPR028098">
    <property type="entry name" value="Glyco_trans_4-like_N"/>
</dbReference>
<dbReference type="Gene3D" id="3.40.50.2000">
    <property type="entry name" value="Glycogen Phosphorylase B"/>
    <property type="match status" value="2"/>
</dbReference>
<dbReference type="GO" id="GO:0016757">
    <property type="term" value="F:glycosyltransferase activity"/>
    <property type="evidence" value="ECO:0007669"/>
    <property type="project" value="InterPro"/>
</dbReference>
<feature type="domain" description="Glycosyltransferase subfamily 4-like N-terminal" evidence="3">
    <location>
        <begin position="93"/>
        <end position="174"/>
    </location>
</feature>
<dbReference type="CDD" id="cd03809">
    <property type="entry name" value="GT4_MtfB-like"/>
    <property type="match status" value="1"/>
</dbReference>
<protein>
    <submittedName>
        <fullName evidence="4">Glycosyl transferase group 1</fullName>
    </submittedName>
</protein>
<accession>A0A0G0GBQ9</accession>
<dbReference type="GO" id="GO:0009103">
    <property type="term" value="P:lipopolysaccharide biosynthetic process"/>
    <property type="evidence" value="ECO:0007669"/>
    <property type="project" value="TreeGrafter"/>
</dbReference>
<evidence type="ECO:0000313" key="4">
    <source>
        <dbReference type="EMBL" id="KKP89127.1"/>
    </source>
</evidence>
<dbReference type="AlphaFoldDB" id="A0A0G0GBQ9"/>
<comment type="caution">
    <text evidence="4">The sequence shown here is derived from an EMBL/GenBank/DDBJ whole genome shotgun (WGS) entry which is preliminary data.</text>
</comment>
<dbReference type="STRING" id="1618333.UR93_C0002G0029"/>
<dbReference type="Pfam" id="PF13439">
    <property type="entry name" value="Glyco_transf_4"/>
    <property type="match status" value="1"/>
</dbReference>
<name>A0A0G0GBQ9_9BACT</name>
<proteinExistence type="predicted"/>
<dbReference type="PANTHER" id="PTHR46401:SF2">
    <property type="entry name" value="GLYCOSYLTRANSFERASE WBBK-RELATED"/>
    <property type="match status" value="1"/>
</dbReference>
<evidence type="ECO:0000259" key="2">
    <source>
        <dbReference type="Pfam" id="PF00534"/>
    </source>
</evidence>
<keyword evidence="1 4" id="KW-0808">Transferase</keyword>
<dbReference type="InterPro" id="IPR001296">
    <property type="entry name" value="Glyco_trans_1"/>
</dbReference>
<evidence type="ECO:0000256" key="1">
    <source>
        <dbReference type="ARBA" id="ARBA00022679"/>
    </source>
</evidence>
<evidence type="ECO:0000313" key="5">
    <source>
        <dbReference type="Proteomes" id="UP000034316"/>
    </source>
</evidence>